<name>A0ABW1Z1M5_9RHOB</name>
<dbReference type="Pfam" id="PF01548">
    <property type="entry name" value="DEDD_Tnp_IS110"/>
    <property type="match status" value="1"/>
</dbReference>
<dbReference type="Proteomes" id="UP001596403">
    <property type="component" value="Unassembled WGS sequence"/>
</dbReference>
<dbReference type="PANTHER" id="PTHR33055">
    <property type="entry name" value="TRANSPOSASE FOR INSERTION SEQUENCE ELEMENT IS1111A"/>
    <property type="match status" value="1"/>
</dbReference>
<dbReference type="Pfam" id="PF02371">
    <property type="entry name" value="Transposase_20"/>
    <property type="match status" value="1"/>
</dbReference>
<evidence type="ECO:0000259" key="2">
    <source>
        <dbReference type="Pfam" id="PF02371"/>
    </source>
</evidence>
<protein>
    <submittedName>
        <fullName evidence="3">IS110 family transposase</fullName>
    </submittedName>
</protein>
<comment type="caution">
    <text evidence="3">The sequence shown here is derived from an EMBL/GenBank/DDBJ whole genome shotgun (WGS) entry which is preliminary data.</text>
</comment>
<evidence type="ECO:0000259" key="1">
    <source>
        <dbReference type="Pfam" id="PF01548"/>
    </source>
</evidence>
<dbReference type="RefSeq" id="WP_132446445.1">
    <property type="nucleotide sequence ID" value="NZ_JBHSWA010000003.1"/>
</dbReference>
<evidence type="ECO:0000313" key="4">
    <source>
        <dbReference type="Proteomes" id="UP001596403"/>
    </source>
</evidence>
<dbReference type="InterPro" id="IPR003346">
    <property type="entry name" value="Transposase_20"/>
</dbReference>
<proteinExistence type="predicted"/>
<keyword evidence="4" id="KW-1185">Reference proteome</keyword>
<feature type="domain" description="Transposase IS116/IS110/IS902 C-terminal" evidence="2">
    <location>
        <begin position="210"/>
        <end position="288"/>
    </location>
</feature>
<dbReference type="InterPro" id="IPR047650">
    <property type="entry name" value="Transpos_IS110"/>
</dbReference>
<sequence>MHIKTIGLDLAKSVFQAHGVDEAGNAVLIKKLHRKQMIPFFSKLPPCLIGVEACATAHHWARTLTAMGHEVRIMPPSYVKGYVKRGKSDAIDAEAICEAVERPTMRFVPMKTIEQQSILMAHRTRALIVRQRTMAANALRAHLAEFGLVANPGIANLVKLADKAFADETLPPFAHRALEILIRRMAELTDEIGMLDEELKAWHVSNEASRRLAAIPGIGVITATAIAATVTDPEQFRSGRQFAAWLGLTPQQQSTGGKTRLGGISKQGDRYLRRLLVVGATAVMRHAKRNPTPMTDWVNNLLEKKPFRLVSVALANKLARVAWAILTRGETYRPYGLAA</sequence>
<dbReference type="PANTHER" id="PTHR33055:SF3">
    <property type="entry name" value="PUTATIVE TRANSPOSASE FOR IS117-RELATED"/>
    <property type="match status" value="1"/>
</dbReference>
<dbReference type="InterPro" id="IPR002525">
    <property type="entry name" value="Transp_IS110-like_N"/>
</dbReference>
<dbReference type="NCBIfam" id="NF033542">
    <property type="entry name" value="transpos_IS110"/>
    <property type="match status" value="1"/>
</dbReference>
<accession>A0ABW1Z1M5</accession>
<feature type="domain" description="Transposase IS110-like N-terminal" evidence="1">
    <location>
        <begin position="6"/>
        <end position="145"/>
    </location>
</feature>
<gene>
    <name evidence="3" type="ORF">ACFQAU_18700</name>
</gene>
<dbReference type="EMBL" id="JBHSWA010000003">
    <property type="protein sequence ID" value="MFC6643435.1"/>
    <property type="molecule type" value="Genomic_DNA"/>
</dbReference>
<reference evidence="4" key="1">
    <citation type="journal article" date="2019" name="Int. J. Syst. Evol. Microbiol.">
        <title>The Global Catalogue of Microorganisms (GCM) 10K type strain sequencing project: providing services to taxonomists for standard genome sequencing and annotation.</title>
        <authorList>
            <consortium name="The Broad Institute Genomics Platform"/>
            <consortium name="The Broad Institute Genome Sequencing Center for Infectious Disease"/>
            <person name="Wu L."/>
            <person name="Ma J."/>
        </authorList>
    </citation>
    <scope>NUCLEOTIDE SEQUENCE [LARGE SCALE GENOMIC DNA]</scope>
    <source>
        <strain evidence="4">NBRC 111368</strain>
    </source>
</reference>
<organism evidence="3 4">
    <name type="scientific">Sulfitobacter profundi</name>
    <dbReference type="NCBI Taxonomy" id="2679961"/>
    <lineage>
        <taxon>Bacteria</taxon>
        <taxon>Pseudomonadati</taxon>
        <taxon>Pseudomonadota</taxon>
        <taxon>Alphaproteobacteria</taxon>
        <taxon>Rhodobacterales</taxon>
        <taxon>Roseobacteraceae</taxon>
        <taxon>Sulfitobacter</taxon>
    </lineage>
</organism>
<evidence type="ECO:0000313" key="3">
    <source>
        <dbReference type="EMBL" id="MFC6643435.1"/>
    </source>
</evidence>